<dbReference type="Proteomes" id="UP000008792">
    <property type="component" value="Unassembled WGS sequence"/>
</dbReference>
<keyword evidence="2" id="KW-1185">Reference proteome</keyword>
<evidence type="ECO:0000313" key="1">
    <source>
        <dbReference type="EMBL" id="KRF82704.1"/>
    </source>
</evidence>
<protein>
    <submittedName>
        <fullName evidence="1">Uncharacterized protein</fullName>
    </submittedName>
</protein>
<proteinExistence type="predicted"/>
<dbReference type="EMBL" id="CH940650">
    <property type="protein sequence ID" value="KRF82704.1"/>
    <property type="molecule type" value="Genomic_DNA"/>
</dbReference>
<dbReference type="FunCoup" id="A0A0Q9WR04">
    <property type="interactions" value="7"/>
</dbReference>
<accession>A0A0Q9WR04</accession>
<gene>
    <name evidence="1" type="primary">Dvir\GJ26742</name>
    <name evidence="1" type="ORF">Dvir_GJ26742</name>
</gene>
<name>A0A0Q9WR04_DROVI</name>
<dbReference type="OrthoDB" id="446723at2759"/>
<sequence>MIVAPFMKLHNPAPTLPIHSPHSPMHLKSYSKIQQSKLSGRYINNKIVQQKSANKLLGGKQMTEKNFYFNERERATITHSSKICGCTKTPKHDSIESCATNFTVNDDKSDMSKTMYDNRPNRKEKSTTDFNVKKKNEVTSDVNSKHRRSLGVQDNHNICQYTLKTSRSEQSSPNIVNINKSSFAYDSLLHLSAMDPWIKKNELQMYSMNEVDNNSTDPWIKLPNSDHVRTGSSTEKLPKLDDILETKTKSYLKPVLLQKQMSKNEELVFSAPPSPNLNISSNFTINQSPKKKGLPIKSASFSPARFKPFVNPFEDPLYDSIATPSFQPNYVATPYQLEYTENVNCNLLNVNTSNKEELQLNIRGLSEHISQMNVVQFALCDCNVNIKEYDTQTFVENAQTSDFPATQIELPKMEKKCYTDIVKCKDSFHSVKQNPSFSNVSEKTKVYINHQKPNPMPETTC</sequence>
<organism evidence="1 2">
    <name type="scientific">Drosophila virilis</name>
    <name type="common">Fruit fly</name>
    <dbReference type="NCBI Taxonomy" id="7244"/>
    <lineage>
        <taxon>Eukaryota</taxon>
        <taxon>Metazoa</taxon>
        <taxon>Ecdysozoa</taxon>
        <taxon>Arthropoda</taxon>
        <taxon>Hexapoda</taxon>
        <taxon>Insecta</taxon>
        <taxon>Pterygota</taxon>
        <taxon>Neoptera</taxon>
        <taxon>Endopterygota</taxon>
        <taxon>Diptera</taxon>
        <taxon>Brachycera</taxon>
        <taxon>Muscomorpha</taxon>
        <taxon>Ephydroidea</taxon>
        <taxon>Drosophilidae</taxon>
        <taxon>Drosophila</taxon>
    </lineage>
</organism>
<dbReference type="AlphaFoldDB" id="A0A0Q9WR04"/>
<evidence type="ECO:0000313" key="2">
    <source>
        <dbReference type="Proteomes" id="UP000008792"/>
    </source>
</evidence>
<reference evidence="1 2" key="1">
    <citation type="journal article" date="2007" name="Nature">
        <title>Evolution of genes and genomes on the Drosophila phylogeny.</title>
        <authorList>
            <consortium name="Drosophila 12 Genomes Consortium"/>
            <person name="Clark A.G."/>
            <person name="Eisen M.B."/>
            <person name="Smith D.R."/>
            <person name="Bergman C.M."/>
            <person name="Oliver B."/>
            <person name="Markow T.A."/>
            <person name="Kaufman T.C."/>
            <person name="Kellis M."/>
            <person name="Gelbart W."/>
            <person name="Iyer V.N."/>
            <person name="Pollard D.A."/>
            <person name="Sackton T.B."/>
            <person name="Larracuente A.M."/>
            <person name="Singh N.D."/>
            <person name="Abad J.P."/>
            <person name="Abt D.N."/>
            <person name="Adryan B."/>
            <person name="Aguade M."/>
            <person name="Akashi H."/>
            <person name="Anderson W.W."/>
            <person name="Aquadro C.F."/>
            <person name="Ardell D.H."/>
            <person name="Arguello R."/>
            <person name="Artieri C.G."/>
            <person name="Barbash D.A."/>
            <person name="Barker D."/>
            <person name="Barsanti P."/>
            <person name="Batterham P."/>
            <person name="Batzoglou S."/>
            <person name="Begun D."/>
            <person name="Bhutkar A."/>
            <person name="Blanco E."/>
            <person name="Bosak S.A."/>
            <person name="Bradley R.K."/>
            <person name="Brand A.D."/>
            <person name="Brent M.R."/>
            <person name="Brooks A.N."/>
            <person name="Brown R.H."/>
            <person name="Butlin R.K."/>
            <person name="Caggese C."/>
            <person name="Calvi B.R."/>
            <person name="Bernardo de Carvalho A."/>
            <person name="Caspi A."/>
            <person name="Castrezana S."/>
            <person name="Celniker S.E."/>
            <person name="Chang J.L."/>
            <person name="Chapple C."/>
            <person name="Chatterji S."/>
            <person name="Chinwalla A."/>
            <person name="Civetta A."/>
            <person name="Clifton S.W."/>
            <person name="Comeron J.M."/>
            <person name="Costello J.C."/>
            <person name="Coyne J.A."/>
            <person name="Daub J."/>
            <person name="David R.G."/>
            <person name="Delcher A.L."/>
            <person name="Delehaunty K."/>
            <person name="Do C.B."/>
            <person name="Ebling H."/>
            <person name="Edwards K."/>
            <person name="Eickbush T."/>
            <person name="Evans J.D."/>
            <person name="Filipski A."/>
            <person name="Findeiss S."/>
            <person name="Freyhult E."/>
            <person name="Fulton L."/>
            <person name="Fulton R."/>
            <person name="Garcia A.C."/>
            <person name="Gardiner A."/>
            <person name="Garfield D.A."/>
            <person name="Garvin B.E."/>
            <person name="Gibson G."/>
            <person name="Gilbert D."/>
            <person name="Gnerre S."/>
            <person name="Godfrey J."/>
            <person name="Good R."/>
            <person name="Gotea V."/>
            <person name="Gravely B."/>
            <person name="Greenberg A.J."/>
            <person name="Griffiths-Jones S."/>
            <person name="Gross S."/>
            <person name="Guigo R."/>
            <person name="Gustafson E.A."/>
            <person name="Haerty W."/>
            <person name="Hahn M.W."/>
            <person name="Halligan D.L."/>
            <person name="Halpern A.L."/>
            <person name="Halter G.M."/>
            <person name="Han M.V."/>
            <person name="Heger A."/>
            <person name="Hillier L."/>
            <person name="Hinrichs A.S."/>
            <person name="Holmes I."/>
            <person name="Hoskins R.A."/>
            <person name="Hubisz M.J."/>
            <person name="Hultmark D."/>
            <person name="Huntley M.A."/>
            <person name="Jaffe D.B."/>
            <person name="Jagadeeshan S."/>
            <person name="Jeck W.R."/>
            <person name="Johnson J."/>
            <person name="Jones C.D."/>
            <person name="Jordan W.C."/>
            <person name="Karpen G.H."/>
            <person name="Kataoka E."/>
            <person name="Keightley P.D."/>
            <person name="Kheradpour P."/>
            <person name="Kirkness E.F."/>
            <person name="Koerich L.B."/>
            <person name="Kristiansen K."/>
            <person name="Kudrna D."/>
            <person name="Kulathinal R.J."/>
            <person name="Kumar S."/>
            <person name="Kwok R."/>
            <person name="Lander E."/>
            <person name="Langley C.H."/>
            <person name="Lapoint R."/>
            <person name="Lazzaro B.P."/>
            <person name="Lee S.J."/>
            <person name="Levesque L."/>
            <person name="Li R."/>
            <person name="Lin C.F."/>
            <person name="Lin M.F."/>
            <person name="Lindblad-Toh K."/>
            <person name="Llopart A."/>
            <person name="Long M."/>
            <person name="Low L."/>
            <person name="Lozovsky E."/>
            <person name="Lu J."/>
            <person name="Luo M."/>
            <person name="Machado C.A."/>
            <person name="Makalowski W."/>
            <person name="Marzo M."/>
            <person name="Matsuda M."/>
            <person name="Matzkin L."/>
            <person name="McAllister B."/>
            <person name="McBride C.S."/>
            <person name="McKernan B."/>
            <person name="McKernan K."/>
            <person name="Mendez-Lago M."/>
            <person name="Minx P."/>
            <person name="Mollenhauer M.U."/>
            <person name="Montooth K."/>
            <person name="Mount S.M."/>
            <person name="Mu X."/>
            <person name="Myers E."/>
            <person name="Negre B."/>
            <person name="Newfeld S."/>
            <person name="Nielsen R."/>
            <person name="Noor M.A."/>
            <person name="O'Grady P."/>
            <person name="Pachter L."/>
            <person name="Papaceit M."/>
            <person name="Parisi M.J."/>
            <person name="Parisi M."/>
            <person name="Parts L."/>
            <person name="Pedersen J.S."/>
            <person name="Pesole G."/>
            <person name="Phillippy A.M."/>
            <person name="Ponting C.P."/>
            <person name="Pop M."/>
            <person name="Porcelli D."/>
            <person name="Powell J.R."/>
            <person name="Prohaska S."/>
            <person name="Pruitt K."/>
            <person name="Puig M."/>
            <person name="Quesneville H."/>
            <person name="Ram K.R."/>
            <person name="Rand D."/>
            <person name="Rasmussen M.D."/>
            <person name="Reed L.K."/>
            <person name="Reenan R."/>
            <person name="Reily A."/>
            <person name="Remington K.A."/>
            <person name="Rieger T.T."/>
            <person name="Ritchie M.G."/>
            <person name="Robin C."/>
            <person name="Rogers Y.H."/>
            <person name="Rohde C."/>
            <person name="Rozas J."/>
            <person name="Rubenfield M.J."/>
            <person name="Ruiz A."/>
            <person name="Russo S."/>
            <person name="Salzberg S.L."/>
            <person name="Sanchez-Gracia A."/>
            <person name="Saranga D.J."/>
            <person name="Sato H."/>
            <person name="Schaeffer S.W."/>
            <person name="Schatz M.C."/>
            <person name="Schlenke T."/>
            <person name="Schwartz R."/>
            <person name="Segarra C."/>
            <person name="Singh R.S."/>
            <person name="Sirot L."/>
            <person name="Sirota M."/>
            <person name="Sisneros N.B."/>
            <person name="Smith C.D."/>
            <person name="Smith T.F."/>
            <person name="Spieth J."/>
            <person name="Stage D.E."/>
            <person name="Stark A."/>
            <person name="Stephan W."/>
            <person name="Strausberg R.L."/>
            <person name="Strempel S."/>
            <person name="Sturgill D."/>
            <person name="Sutton G."/>
            <person name="Sutton G.G."/>
            <person name="Tao W."/>
            <person name="Teichmann S."/>
            <person name="Tobari Y.N."/>
            <person name="Tomimura Y."/>
            <person name="Tsolas J.M."/>
            <person name="Valente V.L."/>
            <person name="Venter E."/>
            <person name="Venter J.C."/>
            <person name="Vicario S."/>
            <person name="Vieira F.G."/>
            <person name="Vilella A.J."/>
            <person name="Villasante A."/>
            <person name="Walenz B."/>
            <person name="Wang J."/>
            <person name="Wasserman M."/>
            <person name="Watts T."/>
            <person name="Wilson D."/>
            <person name="Wilson R.K."/>
            <person name="Wing R.A."/>
            <person name="Wolfner M.F."/>
            <person name="Wong A."/>
            <person name="Wong G.K."/>
            <person name="Wu C.I."/>
            <person name="Wu G."/>
            <person name="Yamamoto D."/>
            <person name="Yang H.P."/>
            <person name="Yang S.P."/>
            <person name="Yorke J.A."/>
            <person name="Yoshida K."/>
            <person name="Zdobnov E."/>
            <person name="Zhang P."/>
            <person name="Zhang Y."/>
            <person name="Zimin A.V."/>
            <person name="Baldwin J."/>
            <person name="Abdouelleil A."/>
            <person name="Abdulkadir J."/>
            <person name="Abebe A."/>
            <person name="Abera B."/>
            <person name="Abreu J."/>
            <person name="Acer S.C."/>
            <person name="Aftuck L."/>
            <person name="Alexander A."/>
            <person name="An P."/>
            <person name="Anderson E."/>
            <person name="Anderson S."/>
            <person name="Arachi H."/>
            <person name="Azer M."/>
            <person name="Bachantsang P."/>
            <person name="Barry A."/>
            <person name="Bayul T."/>
            <person name="Berlin A."/>
            <person name="Bessette D."/>
            <person name="Bloom T."/>
            <person name="Blye J."/>
            <person name="Boguslavskiy L."/>
            <person name="Bonnet C."/>
            <person name="Boukhgalter B."/>
            <person name="Bourzgui I."/>
            <person name="Brown A."/>
            <person name="Cahill P."/>
            <person name="Channer S."/>
            <person name="Cheshatsang Y."/>
            <person name="Chuda L."/>
            <person name="Citroen M."/>
            <person name="Collymore A."/>
            <person name="Cooke P."/>
            <person name="Costello M."/>
            <person name="D'Aco K."/>
            <person name="Daza R."/>
            <person name="De Haan G."/>
            <person name="DeGray S."/>
            <person name="DeMaso C."/>
            <person name="Dhargay N."/>
            <person name="Dooley K."/>
            <person name="Dooley E."/>
            <person name="Doricent M."/>
            <person name="Dorje P."/>
            <person name="Dorjee K."/>
            <person name="Dupes A."/>
            <person name="Elong R."/>
            <person name="Falk J."/>
            <person name="Farina A."/>
            <person name="Faro S."/>
            <person name="Ferguson D."/>
            <person name="Fisher S."/>
            <person name="Foley C.D."/>
            <person name="Franke A."/>
            <person name="Friedrich D."/>
            <person name="Gadbois L."/>
            <person name="Gearin G."/>
            <person name="Gearin C.R."/>
            <person name="Giannoukos G."/>
            <person name="Goode T."/>
            <person name="Graham J."/>
            <person name="Grandbois E."/>
            <person name="Grewal S."/>
            <person name="Gyaltsen K."/>
            <person name="Hafez N."/>
            <person name="Hagos B."/>
            <person name="Hall J."/>
            <person name="Henson C."/>
            <person name="Hollinger A."/>
            <person name="Honan T."/>
            <person name="Huard M.D."/>
            <person name="Hughes L."/>
            <person name="Hurhula B."/>
            <person name="Husby M.E."/>
            <person name="Kamat A."/>
            <person name="Kanga B."/>
            <person name="Kashin S."/>
            <person name="Khazanovich D."/>
            <person name="Kisner P."/>
            <person name="Lance K."/>
            <person name="Lara M."/>
            <person name="Lee W."/>
            <person name="Lennon N."/>
            <person name="Letendre F."/>
            <person name="LeVine R."/>
            <person name="Lipovsky A."/>
            <person name="Liu X."/>
            <person name="Liu J."/>
            <person name="Liu S."/>
            <person name="Lokyitsang T."/>
            <person name="Lokyitsang Y."/>
            <person name="Lubonja R."/>
            <person name="Lui A."/>
            <person name="MacDonald P."/>
            <person name="Magnisalis V."/>
            <person name="Maru K."/>
            <person name="Matthews C."/>
            <person name="McCusker W."/>
            <person name="McDonough S."/>
            <person name="Mehta T."/>
            <person name="Meldrim J."/>
            <person name="Meneus L."/>
            <person name="Mihai O."/>
            <person name="Mihalev A."/>
            <person name="Mihova T."/>
            <person name="Mittelman R."/>
            <person name="Mlenga V."/>
            <person name="Montmayeur A."/>
            <person name="Mulrain L."/>
            <person name="Navidi A."/>
            <person name="Naylor J."/>
            <person name="Negash T."/>
            <person name="Nguyen T."/>
            <person name="Nguyen N."/>
            <person name="Nicol R."/>
            <person name="Norbu C."/>
            <person name="Norbu N."/>
            <person name="Novod N."/>
            <person name="O'Neill B."/>
            <person name="Osman S."/>
            <person name="Markiewicz E."/>
            <person name="Oyono O.L."/>
            <person name="Patti C."/>
            <person name="Phunkhang P."/>
            <person name="Pierre F."/>
            <person name="Priest M."/>
            <person name="Raghuraman S."/>
            <person name="Rege F."/>
            <person name="Reyes R."/>
            <person name="Rise C."/>
            <person name="Rogov P."/>
            <person name="Ross K."/>
            <person name="Ryan E."/>
            <person name="Settipalli S."/>
            <person name="Shea T."/>
            <person name="Sherpa N."/>
            <person name="Shi L."/>
            <person name="Shih D."/>
            <person name="Sparrow T."/>
            <person name="Spaulding J."/>
            <person name="Stalker J."/>
            <person name="Stange-Thomann N."/>
            <person name="Stavropoulos S."/>
            <person name="Stone C."/>
            <person name="Strader C."/>
            <person name="Tesfaye S."/>
            <person name="Thomson T."/>
            <person name="Thoulutsang Y."/>
            <person name="Thoulutsang D."/>
            <person name="Topham K."/>
            <person name="Topping I."/>
            <person name="Tsamla T."/>
            <person name="Vassiliev H."/>
            <person name="Vo A."/>
            <person name="Wangchuk T."/>
            <person name="Wangdi T."/>
            <person name="Weiand M."/>
            <person name="Wilkinson J."/>
            <person name="Wilson A."/>
            <person name="Yadav S."/>
            <person name="Young G."/>
            <person name="Yu Q."/>
            <person name="Zembek L."/>
            <person name="Zhong D."/>
            <person name="Zimmer A."/>
            <person name="Zwirko Z."/>
            <person name="Jaffe D.B."/>
            <person name="Alvarez P."/>
            <person name="Brockman W."/>
            <person name="Butler J."/>
            <person name="Chin C."/>
            <person name="Gnerre S."/>
            <person name="Grabherr M."/>
            <person name="Kleber M."/>
            <person name="Mauceli E."/>
            <person name="MacCallum I."/>
        </authorList>
    </citation>
    <scope>NUCLEOTIDE SEQUENCE [LARGE SCALE GENOMIC DNA]</scope>
    <source>
        <strain evidence="2">Tucson 15010-1051.87</strain>
    </source>
</reference>
<dbReference type="InParanoid" id="A0A0Q9WR04"/>